<protein>
    <recommendedName>
        <fullName evidence="6">Elicitin</fullName>
    </recommendedName>
</protein>
<dbReference type="InterPro" id="IPR036470">
    <property type="entry name" value="Elicitin_sf"/>
</dbReference>
<dbReference type="SMART" id="SM01187">
    <property type="entry name" value="Elicitin"/>
    <property type="match status" value="1"/>
</dbReference>
<comment type="function">
    <text evidence="6">Induces local and distal defense responses (incompatible hypersensitive reaction) in plants from the solanaceae and cruciferae families. Elicits leaf necrosis and causes the accumulation of pathogenesis-related proteins. Might interact with the lipidic molecules of the plasma membrane.</text>
</comment>
<evidence type="ECO:0000313" key="9">
    <source>
        <dbReference type="EMBL" id="KAF0688260.1"/>
    </source>
</evidence>
<sequence length="184" mass="18792">MLSPVVLLLASTAVAQLSTPMSLLESSDLLGGGGPKPCEYTTLAPLFLPIMPNIQQCTTASNYTFVPPTTLPTPAQTQVLCSAPPCTAALSAMTSLALPNCTVVIRTQSTPVASVLQTLVGQCAQLNATTATPSPSSTSDLSTLQPTADGTPATSVPAKKSTASPRRNAIVVFAMSWAVGMLMA</sequence>
<dbReference type="AlphaFoldDB" id="A0A485LFS9"/>
<reference evidence="10 11" key="1">
    <citation type="submission" date="2019-03" db="EMBL/GenBank/DDBJ databases">
        <authorList>
            <person name="Gaulin E."/>
            <person name="Dumas B."/>
        </authorList>
    </citation>
    <scope>NUCLEOTIDE SEQUENCE [LARGE SCALE GENOMIC DNA]</scope>
    <source>
        <strain evidence="10">CBS 568.67</strain>
    </source>
</reference>
<dbReference type="Proteomes" id="UP000332933">
    <property type="component" value="Unassembled WGS sequence"/>
</dbReference>
<evidence type="ECO:0000256" key="1">
    <source>
        <dbReference type="ARBA" id="ARBA00004613"/>
    </source>
</evidence>
<dbReference type="OrthoDB" id="167919at2759"/>
<evidence type="ECO:0000256" key="8">
    <source>
        <dbReference type="SAM" id="SignalP"/>
    </source>
</evidence>
<evidence type="ECO:0000256" key="3">
    <source>
        <dbReference type="ARBA" id="ARBA00022525"/>
    </source>
</evidence>
<evidence type="ECO:0000256" key="5">
    <source>
        <dbReference type="ARBA" id="ARBA00023157"/>
    </source>
</evidence>
<keyword evidence="5 6" id="KW-1015">Disulfide bond</keyword>
<feature type="chain" id="PRO_5033437606" description="Elicitin" evidence="8">
    <location>
        <begin position="16"/>
        <end position="184"/>
    </location>
</feature>
<dbReference type="EMBL" id="VJMH01006742">
    <property type="protein sequence ID" value="KAF0688260.1"/>
    <property type="molecule type" value="Genomic_DNA"/>
</dbReference>
<reference evidence="9" key="2">
    <citation type="submission" date="2019-06" db="EMBL/GenBank/DDBJ databases">
        <title>Genomics analysis of Aphanomyces spp. identifies a new class of oomycete effector associated with host adaptation.</title>
        <authorList>
            <person name="Gaulin E."/>
        </authorList>
    </citation>
    <scope>NUCLEOTIDE SEQUENCE</scope>
    <source>
        <strain evidence="9">CBS 578.67</strain>
    </source>
</reference>
<feature type="compositionally biased region" description="Low complexity" evidence="7">
    <location>
        <begin position="129"/>
        <end position="144"/>
    </location>
</feature>
<dbReference type="EMBL" id="CAADRA010006765">
    <property type="protein sequence ID" value="VFT96825.1"/>
    <property type="molecule type" value="Genomic_DNA"/>
</dbReference>
<dbReference type="GO" id="GO:0005576">
    <property type="term" value="C:extracellular region"/>
    <property type="evidence" value="ECO:0007669"/>
    <property type="project" value="UniProtKB-SubCell"/>
</dbReference>
<evidence type="ECO:0000313" key="10">
    <source>
        <dbReference type="EMBL" id="VFT96825.1"/>
    </source>
</evidence>
<gene>
    <name evidence="10" type="primary">Aste57867_20130</name>
    <name evidence="9" type="ORF">As57867_020064</name>
    <name evidence="10" type="ORF">ASTE57867_20130</name>
</gene>
<evidence type="ECO:0000256" key="7">
    <source>
        <dbReference type="SAM" id="MobiDB-lite"/>
    </source>
</evidence>
<keyword evidence="8" id="KW-0732">Signal</keyword>
<dbReference type="Gene3D" id="1.10.239.10">
    <property type="entry name" value="Elicitin domain"/>
    <property type="match status" value="1"/>
</dbReference>
<proteinExistence type="inferred from homology"/>
<dbReference type="SUPFAM" id="SSF48647">
    <property type="entry name" value="Fungal elicitin"/>
    <property type="match status" value="1"/>
</dbReference>
<keyword evidence="3 6" id="KW-0964">Secreted</keyword>
<feature type="signal peptide" evidence="8">
    <location>
        <begin position="1"/>
        <end position="15"/>
    </location>
</feature>
<dbReference type="GO" id="GO:0052040">
    <property type="term" value="P:symbiont-mediated perturbation of host programmed cell death"/>
    <property type="evidence" value="ECO:0007669"/>
    <property type="project" value="UniProtKB-UniRule"/>
</dbReference>
<evidence type="ECO:0000256" key="2">
    <source>
        <dbReference type="ARBA" id="ARBA00009544"/>
    </source>
</evidence>
<evidence type="ECO:0000313" key="11">
    <source>
        <dbReference type="Proteomes" id="UP000332933"/>
    </source>
</evidence>
<accession>A0A485LFS9</accession>
<evidence type="ECO:0000256" key="4">
    <source>
        <dbReference type="ARBA" id="ARBA00022978"/>
    </source>
</evidence>
<evidence type="ECO:0000256" key="6">
    <source>
        <dbReference type="RuleBase" id="RU368111"/>
    </source>
</evidence>
<organism evidence="10 11">
    <name type="scientific">Aphanomyces stellatus</name>
    <dbReference type="NCBI Taxonomy" id="120398"/>
    <lineage>
        <taxon>Eukaryota</taxon>
        <taxon>Sar</taxon>
        <taxon>Stramenopiles</taxon>
        <taxon>Oomycota</taxon>
        <taxon>Saprolegniomycetes</taxon>
        <taxon>Saprolegniales</taxon>
        <taxon>Verrucalvaceae</taxon>
        <taxon>Aphanomyces</taxon>
    </lineage>
</organism>
<keyword evidence="11" id="KW-1185">Reference proteome</keyword>
<comment type="subcellular location">
    <subcellularLocation>
        <location evidence="1 6">Secreted</location>
    </subcellularLocation>
</comment>
<dbReference type="Pfam" id="PF00964">
    <property type="entry name" value="Elicitin"/>
    <property type="match status" value="1"/>
</dbReference>
<comment type="similarity">
    <text evidence="2 6">Belongs to the elicitin family.</text>
</comment>
<name>A0A485LFS9_9STRA</name>
<keyword evidence="4 6" id="KW-0928">Hypersensitive response elicitation</keyword>
<dbReference type="InterPro" id="IPR002200">
    <property type="entry name" value="Elicitin"/>
</dbReference>
<feature type="compositionally biased region" description="Polar residues" evidence="7">
    <location>
        <begin position="145"/>
        <end position="154"/>
    </location>
</feature>
<feature type="region of interest" description="Disordered" evidence="7">
    <location>
        <begin position="129"/>
        <end position="162"/>
    </location>
</feature>